<dbReference type="InterPro" id="IPR004360">
    <property type="entry name" value="Glyas_Fos-R_dOase_dom"/>
</dbReference>
<accession>A0A0P1H1U7</accession>
<evidence type="ECO:0000313" key="4">
    <source>
        <dbReference type="Proteomes" id="UP000054935"/>
    </source>
</evidence>
<protein>
    <submittedName>
        <fullName evidence="3">Catechol-2,3-dioxygenase</fullName>
        <ecNumber evidence="3">1.13.11.2</ecNumber>
    </submittedName>
</protein>
<gene>
    <name evidence="3" type="primary">catE</name>
    <name evidence="3" type="ORF">TRN7648_03859</name>
</gene>
<proteinExistence type="predicted"/>
<reference evidence="3 4" key="1">
    <citation type="submission" date="2015-09" db="EMBL/GenBank/DDBJ databases">
        <authorList>
            <consortium name="Swine Surveillance"/>
        </authorList>
    </citation>
    <scope>NUCLEOTIDE SEQUENCE [LARGE SCALE GENOMIC DNA]</scope>
    <source>
        <strain evidence="3 4">CECT 7648</strain>
    </source>
</reference>
<dbReference type="GO" id="GO:0018577">
    <property type="term" value="F:catechol 2,3-dioxygenase activity"/>
    <property type="evidence" value="ECO:0007669"/>
    <property type="project" value="UniProtKB-EC"/>
</dbReference>
<dbReference type="InterPro" id="IPR037523">
    <property type="entry name" value="VOC_core"/>
</dbReference>
<keyword evidence="1" id="KW-0732">Signal</keyword>
<evidence type="ECO:0000259" key="2">
    <source>
        <dbReference type="PROSITE" id="PS51819"/>
    </source>
</evidence>
<dbReference type="AlphaFoldDB" id="A0A0P1H1U7"/>
<feature type="chain" id="PRO_5006063977" evidence="1">
    <location>
        <begin position="26"/>
        <end position="289"/>
    </location>
</feature>
<dbReference type="PANTHER" id="PTHR43279">
    <property type="entry name" value="CATECHOL-2,3-DIOXYGENASE"/>
    <property type="match status" value="1"/>
</dbReference>
<dbReference type="SUPFAM" id="SSF54593">
    <property type="entry name" value="Glyoxalase/Bleomycin resistance protein/Dihydroxybiphenyl dioxygenase"/>
    <property type="match status" value="2"/>
</dbReference>
<evidence type="ECO:0000256" key="1">
    <source>
        <dbReference type="SAM" id="SignalP"/>
    </source>
</evidence>
<feature type="signal peptide" evidence="1">
    <location>
        <begin position="1"/>
        <end position="25"/>
    </location>
</feature>
<dbReference type="EMBL" id="CYSE01000011">
    <property type="protein sequence ID" value="CUH82204.1"/>
    <property type="molecule type" value="Genomic_DNA"/>
</dbReference>
<organism evidence="3 4">
    <name type="scientific">Tropicibacter naphthalenivorans</name>
    <dbReference type="NCBI Taxonomy" id="441103"/>
    <lineage>
        <taxon>Bacteria</taxon>
        <taxon>Pseudomonadati</taxon>
        <taxon>Pseudomonadota</taxon>
        <taxon>Alphaproteobacteria</taxon>
        <taxon>Rhodobacterales</taxon>
        <taxon>Roseobacteraceae</taxon>
        <taxon>Tropicibacter</taxon>
    </lineage>
</organism>
<name>A0A0P1H1U7_9RHOB</name>
<dbReference type="EC" id="1.13.11.2" evidence="3"/>
<evidence type="ECO:0000313" key="3">
    <source>
        <dbReference type="EMBL" id="CUH82204.1"/>
    </source>
</evidence>
<dbReference type="Proteomes" id="UP000054935">
    <property type="component" value="Unassembled WGS sequence"/>
</dbReference>
<sequence>MKRRDILKSASAAALCTTLPHTARAANSLPMAAPIHVGTVGLRTRDAESLARWYAKAVGLRELRRDGATIWLGAGESPLLALTQVEGLGLAPAQEAGLFHTAFLLPTRRDLAHWIAMALDRQLPVTRTADHRVSAAIYLTDPEGNGVEIYVDRPQEDWAWVDGEVQMGTFQLDVDGIMGQLGLLPPNWQGAPVGTTVGHVHLKVGDAPRAARWWQDEIGFDAVSSRPDAVFLSTGGYHHHFAVNHWISPGAGRRSQQQTGLGFVELRRAQSGGLAQAFEDDWGTQIRLV</sequence>
<dbReference type="Gene3D" id="3.10.180.10">
    <property type="entry name" value="2,3-Dihydroxybiphenyl 1,2-Dioxygenase, domain 1"/>
    <property type="match status" value="2"/>
</dbReference>
<dbReference type="PROSITE" id="PS51819">
    <property type="entry name" value="VOC"/>
    <property type="match status" value="1"/>
</dbReference>
<dbReference type="STRING" id="441103.TRN7648_03859"/>
<feature type="domain" description="VOC" evidence="2">
    <location>
        <begin position="36"/>
        <end position="152"/>
    </location>
</feature>
<keyword evidence="3" id="KW-0223">Dioxygenase</keyword>
<dbReference type="RefSeq" id="WP_058249219.1">
    <property type="nucleotide sequence ID" value="NZ_CYSE01000011.1"/>
</dbReference>
<dbReference type="PANTHER" id="PTHR43279:SF1">
    <property type="entry name" value="CATECHOL-2,3-DIOXYGENASE"/>
    <property type="match status" value="1"/>
</dbReference>
<dbReference type="Pfam" id="PF00903">
    <property type="entry name" value="Glyoxalase"/>
    <property type="match status" value="1"/>
</dbReference>
<keyword evidence="3" id="KW-0560">Oxidoreductase</keyword>
<keyword evidence="4" id="KW-1185">Reference proteome</keyword>
<dbReference type="InterPro" id="IPR029068">
    <property type="entry name" value="Glyas_Bleomycin-R_OHBP_Dase"/>
</dbReference>